<proteinExistence type="predicted"/>
<keyword evidence="2" id="KW-0732">Signal</keyword>
<feature type="signal peptide" evidence="2">
    <location>
        <begin position="1"/>
        <end position="21"/>
    </location>
</feature>
<dbReference type="Proteomes" id="UP001208570">
    <property type="component" value="Unassembled WGS sequence"/>
</dbReference>
<evidence type="ECO:0000313" key="4">
    <source>
        <dbReference type="Proteomes" id="UP001208570"/>
    </source>
</evidence>
<protein>
    <recommendedName>
        <fullName evidence="5">Secreted protein</fullName>
    </recommendedName>
</protein>
<organism evidence="3 4">
    <name type="scientific">Paralvinella palmiformis</name>
    <dbReference type="NCBI Taxonomy" id="53620"/>
    <lineage>
        <taxon>Eukaryota</taxon>
        <taxon>Metazoa</taxon>
        <taxon>Spiralia</taxon>
        <taxon>Lophotrochozoa</taxon>
        <taxon>Annelida</taxon>
        <taxon>Polychaeta</taxon>
        <taxon>Sedentaria</taxon>
        <taxon>Canalipalpata</taxon>
        <taxon>Terebellida</taxon>
        <taxon>Terebelliformia</taxon>
        <taxon>Alvinellidae</taxon>
        <taxon>Paralvinella</taxon>
    </lineage>
</organism>
<evidence type="ECO:0000256" key="1">
    <source>
        <dbReference type="SAM" id="MobiDB-lite"/>
    </source>
</evidence>
<evidence type="ECO:0000313" key="3">
    <source>
        <dbReference type="EMBL" id="KAK2154827.1"/>
    </source>
</evidence>
<comment type="caution">
    <text evidence="3">The sequence shown here is derived from an EMBL/GenBank/DDBJ whole genome shotgun (WGS) entry which is preliminary data.</text>
</comment>
<accession>A0AAD9JKT8</accession>
<evidence type="ECO:0008006" key="5">
    <source>
        <dbReference type="Google" id="ProtNLM"/>
    </source>
</evidence>
<name>A0AAD9JKT8_9ANNE</name>
<dbReference type="EMBL" id="JAODUP010000256">
    <property type="protein sequence ID" value="KAK2154827.1"/>
    <property type="molecule type" value="Genomic_DNA"/>
</dbReference>
<feature type="chain" id="PRO_5042202186" description="Secreted protein" evidence="2">
    <location>
        <begin position="22"/>
        <end position="114"/>
    </location>
</feature>
<feature type="compositionally biased region" description="Polar residues" evidence="1">
    <location>
        <begin position="53"/>
        <end position="69"/>
    </location>
</feature>
<gene>
    <name evidence="3" type="ORF">LSH36_256g03008</name>
</gene>
<dbReference type="AlphaFoldDB" id="A0AAD9JKT8"/>
<keyword evidence="4" id="KW-1185">Reference proteome</keyword>
<feature type="region of interest" description="Disordered" evidence="1">
    <location>
        <begin position="45"/>
        <end position="76"/>
    </location>
</feature>
<sequence length="114" mass="13208">MCVRMCVCVCICMCACVCVYTCVCVCVRGQSDIETHYLKRERHQEMHTDVVKSKSNATPKKLKNSNQSKPRLADNDRQRECHQWSFFSHYLPVAILLNVRHLVSHEILSTSSQY</sequence>
<reference evidence="3" key="1">
    <citation type="journal article" date="2023" name="Mol. Biol. Evol.">
        <title>Third-Generation Sequencing Reveals the Adaptive Role of the Epigenome in Three Deep-Sea Polychaetes.</title>
        <authorList>
            <person name="Perez M."/>
            <person name="Aroh O."/>
            <person name="Sun Y."/>
            <person name="Lan Y."/>
            <person name="Juniper S.K."/>
            <person name="Young C.R."/>
            <person name="Angers B."/>
            <person name="Qian P.Y."/>
        </authorList>
    </citation>
    <scope>NUCLEOTIDE SEQUENCE</scope>
    <source>
        <strain evidence="3">P08H-3</strain>
    </source>
</reference>
<evidence type="ECO:0000256" key="2">
    <source>
        <dbReference type="SAM" id="SignalP"/>
    </source>
</evidence>